<feature type="domain" description="Metallo-beta-lactamase" evidence="2">
    <location>
        <begin position="43"/>
        <end position="243"/>
    </location>
</feature>
<dbReference type="Proteomes" id="UP001228905">
    <property type="component" value="Unassembled WGS sequence"/>
</dbReference>
<evidence type="ECO:0000259" key="2">
    <source>
        <dbReference type="SMART" id="SM00849"/>
    </source>
</evidence>
<dbReference type="SUPFAM" id="SSF56281">
    <property type="entry name" value="Metallo-hydrolase/oxidoreductase"/>
    <property type="match status" value="1"/>
</dbReference>
<dbReference type="SMART" id="SM00849">
    <property type="entry name" value="Lactamase_B"/>
    <property type="match status" value="1"/>
</dbReference>
<dbReference type="Gene3D" id="3.60.15.10">
    <property type="entry name" value="Ribonuclease Z/Hydroxyacylglutathione hydrolase-like"/>
    <property type="match status" value="1"/>
</dbReference>
<dbReference type="Pfam" id="PF00753">
    <property type="entry name" value="Lactamase_B"/>
    <property type="match status" value="1"/>
</dbReference>
<dbReference type="InterPro" id="IPR001279">
    <property type="entry name" value="Metallo-B-lactamas"/>
</dbReference>
<dbReference type="RefSeq" id="WP_307348939.1">
    <property type="nucleotide sequence ID" value="NZ_JAUSVS010000003.1"/>
</dbReference>
<gene>
    <name evidence="3" type="ORF">QO010_002122</name>
</gene>
<sequence length="322" mass="34398">MRWLAGLAAVLALGAAPLPPQPQAVAPGVWLMPGGIVPQRQPDGNTVVFAGPRGLVVLDTGRHLWHRQAILDFAAARRSPIVAVVNSHWHLDHVSGNPDIKRAYPGLKVYASNAIDEALKGFLPRSAADGRKYLNDPSFPVATLEDLRADLATIENGQALRPDVVIDRSSVRTLAGLRLQVNLAPNAATDGDVWLYDPKSRVAAVGDLVTLPAAFLDTGCPQGWKTALDRIWATPFRIVIPGHGAPMTRDQFGVYRTAFGALVDCSISKREASACAADWAAAVKPLLGDDARALRQASGMTQYYVTDVLRAHGGKSLDCKAA</sequence>
<comment type="caution">
    <text evidence="3">The sequence shown here is derived from an EMBL/GenBank/DDBJ whole genome shotgun (WGS) entry which is preliminary data.</text>
</comment>
<comment type="similarity">
    <text evidence="1">Belongs to the metallo-beta-lactamase superfamily. Class-B beta-lactamase family.</text>
</comment>
<accession>A0ABU0ISK6</accession>
<dbReference type="PANTHER" id="PTHR42951">
    <property type="entry name" value="METALLO-BETA-LACTAMASE DOMAIN-CONTAINING"/>
    <property type="match status" value="1"/>
</dbReference>
<evidence type="ECO:0000256" key="1">
    <source>
        <dbReference type="ARBA" id="ARBA00005250"/>
    </source>
</evidence>
<proteinExistence type="inferred from homology"/>
<evidence type="ECO:0000313" key="4">
    <source>
        <dbReference type="Proteomes" id="UP001228905"/>
    </source>
</evidence>
<dbReference type="InterPro" id="IPR036866">
    <property type="entry name" value="RibonucZ/Hydroxyglut_hydro"/>
</dbReference>
<protein>
    <submittedName>
        <fullName evidence="3">Glyoxylase-like metal-dependent hydrolase (Beta-lactamase superfamily II)</fullName>
    </submittedName>
</protein>
<organism evidence="3 4">
    <name type="scientific">Caulobacter ginsengisoli</name>
    <dbReference type="NCBI Taxonomy" id="400775"/>
    <lineage>
        <taxon>Bacteria</taxon>
        <taxon>Pseudomonadati</taxon>
        <taxon>Pseudomonadota</taxon>
        <taxon>Alphaproteobacteria</taxon>
        <taxon>Caulobacterales</taxon>
        <taxon>Caulobacteraceae</taxon>
        <taxon>Caulobacter</taxon>
    </lineage>
</organism>
<keyword evidence="4" id="KW-1185">Reference proteome</keyword>
<reference evidence="3 4" key="1">
    <citation type="submission" date="2023-07" db="EMBL/GenBank/DDBJ databases">
        <title>Genomic Encyclopedia of Type Strains, Phase IV (KMG-IV): sequencing the most valuable type-strain genomes for metagenomic binning, comparative biology and taxonomic classification.</title>
        <authorList>
            <person name="Goeker M."/>
        </authorList>
    </citation>
    <scope>NUCLEOTIDE SEQUENCE [LARGE SCALE GENOMIC DNA]</scope>
    <source>
        <strain evidence="3 4">DSM 18695</strain>
    </source>
</reference>
<name>A0ABU0ISK6_9CAUL</name>
<dbReference type="EMBL" id="JAUSVS010000003">
    <property type="protein sequence ID" value="MDQ0464341.1"/>
    <property type="molecule type" value="Genomic_DNA"/>
</dbReference>
<dbReference type="InterPro" id="IPR050855">
    <property type="entry name" value="NDM-1-like"/>
</dbReference>
<dbReference type="PANTHER" id="PTHR42951:SF4">
    <property type="entry name" value="ACYL-COENZYME A THIOESTERASE MBLAC2"/>
    <property type="match status" value="1"/>
</dbReference>
<evidence type="ECO:0000313" key="3">
    <source>
        <dbReference type="EMBL" id="MDQ0464341.1"/>
    </source>
</evidence>